<dbReference type="EMBL" id="FNCN01000023">
    <property type="protein sequence ID" value="SDH80549.1"/>
    <property type="molecule type" value="Genomic_DNA"/>
</dbReference>
<gene>
    <name evidence="3" type="ORF">SAMN05421505_12346</name>
</gene>
<keyword evidence="4" id="KW-1185">Reference proteome</keyword>
<dbReference type="Proteomes" id="UP000198923">
    <property type="component" value="Unassembled WGS sequence"/>
</dbReference>
<proteinExistence type="predicted"/>
<evidence type="ECO:0008006" key="5">
    <source>
        <dbReference type="Google" id="ProtNLM"/>
    </source>
</evidence>
<feature type="signal peptide" evidence="2">
    <location>
        <begin position="1"/>
        <end position="21"/>
    </location>
</feature>
<evidence type="ECO:0000313" key="4">
    <source>
        <dbReference type="Proteomes" id="UP000198923"/>
    </source>
</evidence>
<evidence type="ECO:0000256" key="1">
    <source>
        <dbReference type="SAM" id="MobiDB-lite"/>
    </source>
</evidence>
<reference evidence="3 4" key="1">
    <citation type="submission" date="2016-10" db="EMBL/GenBank/DDBJ databases">
        <authorList>
            <person name="de Groot N.N."/>
        </authorList>
    </citation>
    <scope>NUCLEOTIDE SEQUENCE [LARGE SCALE GENOMIC DNA]</scope>
    <source>
        <strain evidence="3 4">CPCC 201354</strain>
    </source>
</reference>
<feature type="region of interest" description="Disordered" evidence="1">
    <location>
        <begin position="24"/>
        <end position="44"/>
    </location>
</feature>
<protein>
    <recommendedName>
        <fullName evidence="5">Ig-like domain-containing protein</fullName>
    </recommendedName>
</protein>
<accession>A0A1G8FEV9</accession>
<name>A0A1G8FEV9_9ACTN</name>
<evidence type="ECO:0000256" key="2">
    <source>
        <dbReference type="SAM" id="SignalP"/>
    </source>
</evidence>
<keyword evidence="2" id="KW-0732">Signal</keyword>
<sequence length="189" mass="19845">MLAATPLLLAGLAGTAVPAVAHSPEPAPAGAAPQAGVKGGPEDDVLTLIGAEGESGTGPRTLSSQVSAGNNASAIKTDSPADCQAWIESPTLVTRPTRVRVTAGSDCDYRVRLRVAVVVESEEVNGWRVRGSGNKVEKTANIRVTAHSSRCWDEKKRWRGRSYHESTEGGSTYVARLKTPARSLECVVN</sequence>
<dbReference type="AlphaFoldDB" id="A0A1G8FEV9"/>
<dbReference type="RefSeq" id="WP_143020368.1">
    <property type="nucleotide sequence ID" value="NZ_FNCN01000023.1"/>
</dbReference>
<evidence type="ECO:0000313" key="3">
    <source>
        <dbReference type="EMBL" id="SDH80549.1"/>
    </source>
</evidence>
<feature type="chain" id="PRO_5011724320" description="Ig-like domain-containing protein" evidence="2">
    <location>
        <begin position="22"/>
        <end position="189"/>
    </location>
</feature>
<dbReference type="STRING" id="504805.SAMN05421505_12346"/>
<organism evidence="3 4">
    <name type="scientific">Sinosporangium album</name>
    <dbReference type="NCBI Taxonomy" id="504805"/>
    <lineage>
        <taxon>Bacteria</taxon>
        <taxon>Bacillati</taxon>
        <taxon>Actinomycetota</taxon>
        <taxon>Actinomycetes</taxon>
        <taxon>Streptosporangiales</taxon>
        <taxon>Streptosporangiaceae</taxon>
        <taxon>Sinosporangium</taxon>
    </lineage>
</organism>